<sequence length="84" mass="9445">LQSLRDSLVKEKDIGIQITDTNYIPVTSSLEKSVLGSSFLKRPLCKQEILDDCCSSPKQFRFEDSMQVPASKNQQLNLQQTLVA</sequence>
<name>A0A0B6Z1Z1_9EUPU</name>
<reference evidence="1" key="1">
    <citation type="submission" date="2014-12" db="EMBL/GenBank/DDBJ databases">
        <title>Insight into the proteome of Arion vulgaris.</title>
        <authorList>
            <person name="Aradska J."/>
            <person name="Bulat T."/>
            <person name="Smidak R."/>
            <person name="Sarate P."/>
            <person name="Gangsoo J."/>
            <person name="Sialana F."/>
            <person name="Bilban M."/>
            <person name="Lubec G."/>
        </authorList>
    </citation>
    <scope>NUCLEOTIDE SEQUENCE</scope>
    <source>
        <tissue evidence="1">Skin</tissue>
    </source>
</reference>
<dbReference type="AlphaFoldDB" id="A0A0B6Z1Z1"/>
<proteinExistence type="predicted"/>
<gene>
    <name evidence="1" type="primary">ORF43703</name>
</gene>
<dbReference type="EMBL" id="HACG01015066">
    <property type="protein sequence ID" value="CEK61931.1"/>
    <property type="molecule type" value="Transcribed_RNA"/>
</dbReference>
<organism evidence="1">
    <name type="scientific">Arion vulgaris</name>
    <dbReference type="NCBI Taxonomy" id="1028688"/>
    <lineage>
        <taxon>Eukaryota</taxon>
        <taxon>Metazoa</taxon>
        <taxon>Spiralia</taxon>
        <taxon>Lophotrochozoa</taxon>
        <taxon>Mollusca</taxon>
        <taxon>Gastropoda</taxon>
        <taxon>Heterobranchia</taxon>
        <taxon>Euthyneura</taxon>
        <taxon>Panpulmonata</taxon>
        <taxon>Eupulmonata</taxon>
        <taxon>Stylommatophora</taxon>
        <taxon>Helicina</taxon>
        <taxon>Arionoidea</taxon>
        <taxon>Arionidae</taxon>
        <taxon>Arion</taxon>
    </lineage>
</organism>
<feature type="non-terminal residue" evidence="1">
    <location>
        <position position="1"/>
    </location>
</feature>
<protein>
    <submittedName>
        <fullName evidence="1">Uncharacterized protein</fullName>
    </submittedName>
</protein>
<feature type="non-terminal residue" evidence="1">
    <location>
        <position position="84"/>
    </location>
</feature>
<accession>A0A0B6Z1Z1</accession>
<evidence type="ECO:0000313" key="1">
    <source>
        <dbReference type="EMBL" id="CEK61931.1"/>
    </source>
</evidence>